<proteinExistence type="inferred from homology"/>
<dbReference type="Proteomes" id="UP000681414">
    <property type="component" value="Unassembled WGS sequence"/>
</dbReference>
<name>A0A942YG15_9BACI</name>
<gene>
    <name evidence="3" type="ORF">KHA97_03855</name>
</gene>
<evidence type="ECO:0000259" key="2">
    <source>
        <dbReference type="Pfam" id="PF01370"/>
    </source>
</evidence>
<dbReference type="SUPFAM" id="SSF51735">
    <property type="entry name" value="NAD(P)-binding Rossmann-fold domains"/>
    <property type="match status" value="1"/>
</dbReference>
<protein>
    <submittedName>
        <fullName evidence="3">GDP-mannose 4,6-dehydratase</fullName>
        <ecNumber evidence="3">4.2.1.47</ecNumber>
    </submittedName>
</protein>
<dbReference type="Gene3D" id="3.40.50.720">
    <property type="entry name" value="NAD(P)-binding Rossmann-like Domain"/>
    <property type="match status" value="1"/>
</dbReference>
<comment type="similarity">
    <text evidence="1">Belongs to the NAD(P)-dependent epimerase/dehydratase family.</text>
</comment>
<dbReference type="Pfam" id="PF01370">
    <property type="entry name" value="Epimerase"/>
    <property type="match status" value="1"/>
</dbReference>
<dbReference type="InterPro" id="IPR001509">
    <property type="entry name" value="Epimerase_deHydtase"/>
</dbReference>
<reference evidence="3 4" key="1">
    <citation type="submission" date="2021-05" db="EMBL/GenBank/DDBJ databases">
        <title>Novel Bacillus species.</title>
        <authorList>
            <person name="Liu G."/>
        </authorList>
    </citation>
    <scope>NUCLEOTIDE SEQUENCE [LARGE SCALE GENOMIC DNA]</scope>
    <source>
        <strain evidence="4">FJAT-49780</strain>
    </source>
</reference>
<evidence type="ECO:0000313" key="4">
    <source>
        <dbReference type="Proteomes" id="UP000681414"/>
    </source>
</evidence>
<comment type="caution">
    <text evidence="3">The sequence shown here is derived from an EMBL/GenBank/DDBJ whole genome shotgun (WGS) entry which is preliminary data.</text>
</comment>
<dbReference type="Gene3D" id="3.90.25.10">
    <property type="entry name" value="UDP-galactose 4-epimerase, domain 1"/>
    <property type="match status" value="1"/>
</dbReference>
<feature type="domain" description="NAD-dependent epimerase/dehydratase" evidence="2">
    <location>
        <begin position="6"/>
        <end position="241"/>
    </location>
</feature>
<evidence type="ECO:0000313" key="3">
    <source>
        <dbReference type="EMBL" id="MBS4194209.1"/>
    </source>
</evidence>
<dbReference type="EC" id="4.2.1.47" evidence="3"/>
<dbReference type="PANTHER" id="PTHR43000">
    <property type="entry name" value="DTDP-D-GLUCOSE 4,6-DEHYDRATASE-RELATED"/>
    <property type="match status" value="1"/>
</dbReference>
<keyword evidence="3" id="KW-0456">Lyase</keyword>
<organism evidence="3 4">
    <name type="scientific">Lederbergia citri</name>
    <dbReference type="NCBI Taxonomy" id="2833580"/>
    <lineage>
        <taxon>Bacteria</taxon>
        <taxon>Bacillati</taxon>
        <taxon>Bacillota</taxon>
        <taxon>Bacilli</taxon>
        <taxon>Bacillales</taxon>
        <taxon>Bacillaceae</taxon>
        <taxon>Lederbergia</taxon>
    </lineage>
</organism>
<dbReference type="AlphaFoldDB" id="A0A942YG15"/>
<evidence type="ECO:0000256" key="1">
    <source>
        <dbReference type="ARBA" id="ARBA00007637"/>
    </source>
</evidence>
<dbReference type="GO" id="GO:0008446">
    <property type="term" value="F:GDP-mannose 4,6-dehydratase activity"/>
    <property type="evidence" value="ECO:0007669"/>
    <property type="project" value="UniProtKB-EC"/>
</dbReference>
<dbReference type="InterPro" id="IPR036291">
    <property type="entry name" value="NAD(P)-bd_dom_sf"/>
</dbReference>
<sequence length="316" mass="35735">MNLGKVVVTGGAGFLGSQLVKRLLPLCDHVYVIDDLSTGNRAALPDSEHITFYEESITNEKILEEILPKVNYIFHFACKNLILSVENIESDFETNLYGGYLLLQKAQEYCTELKRFVYASTTSIYGQASTIPTPESYYNINLPYAASKFSMEHYCNVYHKMYQLPVSILRFSNVYGPGQLSTNPYCGVVAKFFEAAQNDQPMIIYGDGSQTRDFTFVEDAMDAIILAATREKAIGQVYNIGTGVETSILDLAQETKKASRHLDLPLKFEPKRKVDVVERRCISAEKIKNELNWNPRHSLEEGVNKTYSWLKGEENN</sequence>
<accession>A0A942YG15</accession>
<keyword evidence="4" id="KW-1185">Reference proteome</keyword>
<dbReference type="EMBL" id="JAGYPG010000001">
    <property type="protein sequence ID" value="MBS4194209.1"/>
    <property type="molecule type" value="Genomic_DNA"/>
</dbReference>
<dbReference type="RefSeq" id="WP_213123411.1">
    <property type="nucleotide sequence ID" value="NZ_JAGYPG010000001.1"/>
</dbReference>